<feature type="transmembrane region" description="Helical" evidence="2">
    <location>
        <begin position="110"/>
        <end position="130"/>
    </location>
</feature>
<dbReference type="InterPro" id="IPR010982">
    <property type="entry name" value="Lambda_DNA-bd_dom_sf"/>
</dbReference>
<dbReference type="PATRIC" id="fig|1392.242.peg.4193"/>
<dbReference type="GO" id="GO:0003677">
    <property type="term" value="F:DNA binding"/>
    <property type="evidence" value="ECO:0007669"/>
    <property type="project" value="UniProtKB-KW"/>
</dbReference>
<dbReference type="RefSeq" id="WP_002195010.1">
    <property type="nucleotide sequence ID" value="NZ_JARLCH010000039.1"/>
</dbReference>
<dbReference type="InterPro" id="IPR001387">
    <property type="entry name" value="Cro/C1-type_HTH"/>
</dbReference>
<sequence>MSLGEQLKKLRESKGFSQEDVAKKIGVTRQAVYKWENDKSYPDIDNLILLSEMYNVTLDELIKGNQNIKEKIHINEEDEDFEKENEFGFYIGFGLLIMSAFIDYEGIQKMLLGIALFMMVFYFDMKKVILNEYRSFFRGREPKDICDKK</sequence>
<evidence type="ECO:0000256" key="2">
    <source>
        <dbReference type="SAM" id="Phobius"/>
    </source>
</evidence>
<dbReference type="Proteomes" id="UP000035904">
    <property type="component" value="Unassembled WGS sequence"/>
</dbReference>
<gene>
    <name evidence="4" type="ORF">ABW01_08560</name>
</gene>
<dbReference type="AlphaFoldDB" id="A0A0J1I211"/>
<dbReference type="eggNOG" id="COG1476">
    <property type="taxonomic scope" value="Bacteria"/>
</dbReference>
<keyword evidence="2" id="KW-0472">Membrane</keyword>
<keyword evidence="2" id="KW-1133">Transmembrane helix</keyword>
<dbReference type="Gene3D" id="1.10.260.40">
    <property type="entry name" value="lambda repressor-like DNA-binding domains"/>
    <property type="match status" value="1"/>
</dbReference>
<reference evidence="4 5" key="1">
    <citation type="submission" date="2015-05" db="EMBL/GenBank/DDBJ databases">
        <title>Whole genome sequence and identification of bacterial endophytes from Costus igneus.</title>
        <authorList>
            <person name="Lee Y.P."/>
            <person name="Gan H.M."/>
            <person name="Eng W."/>
            <person name="Wheatley M.S."/>
            <person name="Caraballo A."/>
            <person name="Polter S."/>
            <person name="Savka M.A."/>
            <person name="Hudson A.O."/>
        </authorList>
    </citation>
    <scope>NUCLEOTIDE SEQUENCE [LARGE SCALE GENOMIC DNA]</scope>
    <source>
        <strain evidence="4 5">RIT375</strain>
    </source>
</reference>
<keyword evidence="2" id="KW-0812">Transmembrane</keyword>
<name>A0A0J1I211_BACAN</name>
<evidence type="ECO:0000259" key="3">
    <source>
        <dbReference type="PROSITE" id="PS50943"/>
    </source>
</evidence>
<comment type="caution">
    <text evidence="4">The sequence shown here is derived from an EMBL/GenBank/DDBJ whole genome shotgun (WGS) entry which is preliminary data.</text>
</comment>
<protein>
    <submittedName>
        <fullName evidence="4">DNA-binding protein</fullName>
    </submittedName>
</protein>
<evidence type="ECO:0000256" key="1">
    <source>
        <dbReference type="ARBA" id="ARBA00023125"/>
    </source>
</evidence>
<feature type="domain" description="HTH cro/C1-type" evidence="3">
    <location>
        <begin position="7"/>
        <end position="61"/>
    </location>
</feature>
<evidence type="ECO:0000313" key="5">
    <source>
        <dbReference type="Proteomes" id="UP000035904"/>
    </source>
</evidence>
<dbReference type="SMART" id="SM00530">
    <property type="entry name" value="HTH_XRE"/>
    <property type="match status" value="1"/>
</dbReference>
<dbReference type="PROSITE" id="PS50943">
    <property type="entry name" value="HTH_CROC1"/>
    <property type="match status" value="1"/>
</dbReference>
<organism evidence="4 5">
    <name type="scientific">Bacillus anthracis</name>
    <name type="common">anthrax bacterium</name>
    <dbReference type="NCBI Taxonomy" id="1392"/>
    <lineage>
        <taxon>Bacteria</taxon>
        <taxon>Bacillati</taxon>
        <taxon>Bacillota</taxon>
        <taxon>Bacilli</taxon>
        <taxon>Bacillales</taxon>
        <taxon>Bacillaceae</taxon>
        <taxon>Bacillus</taxon>
        <taxon>Bacillus cereus group</taxon>
    </lineage>
</organism>
<dbReference type="Pfam" id="PF01381">
    <property type="entry name" value="HTH_3"/>
    <property type="match status" value="1"/>
</dbReference>
<keyword evidence="1 4" id="KW-0238">DNA-binding</keyword>
<dbReference type="PANTHER" id="PTHR46558">
    <property type="entry name" value="TRACRIPTIONAL REGULATORY PROTEIN-RELATED-RELATED"/>
    <property type="match status" value="1"/>
</dbReference>
<dbReference type="CDD" id="cd00093">
    <property type="entry name" value="HTH_XRE"/>
    <property type="match status" value="1"/>
</dbReference>
<proteinExistence type="predicted"/>
<dbReference type="PANTHER" id="PTHR46558:SF15">
    <property type="entry name" value="HELIX-TURN-HELIX DOMAIN PROTEIN"/>
    <property type="match status" value="1"/>
</dbReference>
<evidence type="ECO:0000313" key="4">
    <source>
        <dbReference type="EMBL" id="KLV19994.1"/>
    </source>
</evidence>
<dbReference type="SUPFAM" id="SSF47413">
    <property type="entry name" value="lambda repressor-like DNA-binding domains"/>
    <property type="match status" value="1"/>
</dbReference>
<accession>A0A0J1I211</accession>
<dbReference type="EMBL" id="LDPG01000003">
    <property type="protein sequence ID" value="KLV19994.1"/>
    <property type="molecule type" value="Genomic_DNA"/>
</dbReference>